<accession>M1DWX1</accession>
<feature type="compositionally biased region" description="Basic and acidic residues" evidence="2">
    <location>
        <begin position="210"/>
        <end position="229"/>
    </location>
</feature>
<dbReference type="AlphaFoldDB" id="M1DWX1"/>
<dbReference type="Pfam" id="PF20167">
    <property type="entry name" value="Transposase_32"/>
    <property type="match status" value="1"/>
</dbReference>
<dbReference type="GO" id="GO:0009523">
    <property type="term" value="C:photosystem II"/>
    <property type="evidence" value="ECO:0000318"/>
    <property type="project" value="GO_Central"/>
</dbReference>
<feature type="compositionally biased region" description="Low complexity" evidence="2">
    <location>
        <begin position="263"/>
        <end position="274"/>
    </location>
</feature>
<keyword evidence="5" id="KW-1185">Reference proteome</keyword>
<reference evidence="5" key="1">
    <citation type="journal article" date="2011" name="Nature">
        <title>Genome sequence and analysis of the tuber crop potato.</title>
        <authorList>
            <consortium name="The Potato Genome Sequencing Consortium"/>
        </authorList>
    </citation>
    <scope>NUCLEOTIDE SEQUENCE [LARGE SCALE GENOMIC DNA]</scope>
    <source>
        <strain evidence="5">cv. DM1-3 516 R44</strain>
    </source>
</reference>
<evidence type="ECO:0000313" key="4">
    <source>
        <dbReference type="EnsemblPlants" id="PGSC0003DMT400095715"/>
    </source>
</evidence>
<name>M1DWX1_SOLTU</name>
<evidence type="ECO:0000259" key="3">
    <source>
        <dbReference type="Pfam" id="PF20167"/>
    </source>
</evidence>
<feature type="domain" description="Putative plant transposon protein" evidence="3">
    <location>
        <begin position="4"/>
        <end position="193"/>
    </location>
</feature>
<reference evidence="4" key="2">
    <citation type="submission" date="2015-06" db="UniProtKB">
        <authorList>
            <consortium name="EnsemblPlants"/>
        </authorList>
    </citation>
    <scope>IDENTIFICATION</scope>
    <source>
        <strain evidence="4">DM1-3 516 R44</strain>
    </source>
</reference>
<feature type="coiled-coil region" evidence="1">
    <location>
        <begin position="337"/>
        <end position="364"/>
    </location>
</feature>
<dbReference type="InParanoid" id="M1DWX1"/>
<proteinExistence type="predicted"/>
<dbReference type="HOGENOM" id="CLU_029307_12_0_1"/>
<dbReference type="GO" id="GO:0009579">
    <property type="term" value="C:thylakoid"/>
    <property type="evidence" value="ECO:0000318"/>
    <property type="project" value="GO_Central"/>
</dbReference>
<dbReference type="EnsemblPlants" id="PGSC0003DMT400095715">
    <property type="protein sequence ID" value="PGSC0003DMT400095715"/>
    <property type="gene ID" value="PGSC0003DMG400045286"/>
</dbReference>
<dbReference type="PANTHER" id="PTHR33180:SF31">
    <property type="entry name" value="POLYPROTEIN PROTEIN"/>
    <property type="match status" value="1"/>
</dbReference>
<dbReference type="PANTHER" id="PTHR33180">
    <property type="entry name" value="PHOTOSYSTEM II CP43 REACTION CENTER PROTEIN"/>
    <property type="match status" value="1"/>
</dbReference>
<keyword evidence="1" id="KW-0175">Coiled coil</keyword>
<sequence>MLNNHEFEQFTRPHDHYIPSWVREFYLAYGELVPKNKKKASELRAVKWVMVRGKEIECHSEHINYVLGRWLHSVLPYQDLPIVPSLDDLKGWLAPMISNITPRWFGAGAPIEKRDMNIASRYWFGFINNTIMPSQNESILRHPKAACLGSIMARRRIDLGLLVSQNMPMRSKQTQTSLPFPVLITELCRRAGVSQDPASDIEVTPSSSTDIRHIEAEFTREEVDKRRAAPTDTSPNVDVDSLSPEASLSTLASEPSGIPAPSSPSHTLGTSSSSQPTKITQAMILKIGHLAYSADVRATQLEKSVPGMINRAILAALTLLQTAVDSLTVRVIACENREGESSELAALKAEIASLRKDVDYLKSTDFTSQIERADDKDAPETTRDV</sequence>
<feature type="region of interest" description="Disordered" evidence="2">
    <location>
        <begin position="194"/>
        <end position="275"/>
    </location>
</feature>
<dbReference type="InterPro" id="IPR046796">
    <property type="entry name" value="Transposase_32_dom"/>
</dbReference>
<dbReference type="Gramene" id="PGSC0003DMT400095715">
    <property type="protein sequence ID" value="PGSC0003DMT400095715"/>
    <property type="gene ID" value="PGSC0003DMG400045286"/>
</dbReference>
<dbReference type="PaxDb" id="4113-PGSC0003DMT400095715"/>
<evidence type="ECO:0000313" key="5">
    <source>
        <dbReference type="Proteomes" id="UP000011115"/>
    </source>
</evidence>
<evidence type="ECO:0000256" key="1">
    <source>
        <dbReference type="SAM" id="Coils"/>
    </source>
</evidence>
<protein>
    <submittedName>
        <fullName evidence="4">Polyprotein protein</fullName>
    </submittedName>
</protein>
<organism evidence="4 5">
    <name type="scientific">Solanum tuberosum</name>
    <name type="common">Potato</name>
    <dbReference type="NCBI Taxonomy" id="4113"/>
    <lineage>
        <taxon>Eukaryota</taxon>
        <taxon>Viridiplantae</taxon>
        <taxon>Streptophyta</taxon>
        <taxon>Embryophyta</taxon>
        <taxon>Tracheophyta</taxon>
        <taxon>Spermatophyta</taxon>
        <taxon>Magnoliopsida</taxon>
        <taxon>eudicotyledons</taxon>
        <taxon>Gunneridae</taxon>
        <taxon>Pentapetalae</taxon>
        <taxon>asterids</taxon>
        <taxon>lamiids</taxon>
        <taxon>Solanales</taxon>
        <taxon>Solanaceae</taxon>
        <taxon>Solanoideae</taxon>
        <taxon>Solaneae</taxon>
        <taxon>Solanum</taxon>
    </lineage>
</organism>
<feature type="compositionally biased region" description="Polar residues" evidence="2">
    <location>
        <begin position="244"/>
        <end position="253"/>
    </location>
</feature>
<evidence type="ECO:0000256" key="2">
    <source>
        <dbReference type="SAM" id="MobiDB-lite"/>
    </source>
</evidence>
<dbReference type="Proteomes" id="UP000011115">
    <property type="component" value="Unassembled WGS sequence"/>
</dbReference>